<dbReference type="InterPro" id="IPR006311">
    <property type="entry name" value="TAT_signal"/>
</dbReference>
<dbReference type="PIRSF" id="PIRSF036389">
    <property type="entry name" value="IOR_B"/>
    <property type="match status" value="1"/>
</dbReference>
<dbReference type="SUPFAM" id="SSF56003">
    <property type="entry name" value="Molybdenum cofactor-binding domain"/>
    <property type="match status" value="2"/>
</dbReference>
<reference evidence="3 4" key="1">
    <citation type="submission" date="2019-04" db="EMBL/GenBank/DDBJ databases">
        <title>Genome sequence of strain shin9-1.</title>
        <authorList>
            <person name="Gao J."/>
            <person name="Sun J."/>
        </authorList>
    </citation>
    <scope>NUCLEOTIDE SEQUENCE [LARGE SCALE GENOMIC DNA]</scope>
    <source>
        <strain evidence="4">shin9-1</strain>
    </source>
</reference>
<protein>
    <submittedName>
        <fullName evidence="3">Xanthine dehydrogenase family protein molybdopterin-binding subunit</fullName>
    </submittedName>
</protein>
<dbReference type="InterPro" id="IPR037165">
    <property type="entry name" value="AldOxase/xan_DH_Mopterin-bd_sf"/>
</dbReference>
<dbReference type="Pfam" id="PF20256">
    <property type="entry name" value="MoCoBD_2"/>
    <property type="match status" value="2"/>
</dbReference>
<name>A0A4S8NV86_9HYPH</name>
<dbReference type="Pfam" id="PF02738">
    <property type="entry name" value="MoCoBD_1"/>
    <property type="match status" value="1"/>
</dbReference>
<dbReference type="PANTHER" id="PTHR47495:SF1">
    <property type="entry name" value="BLL3820 PROTEIN"/>
    <property type="match status" value="1"/>
</dbReference>
<dbReference type="InterPro" id="IPR036856">
    <property type="entry name" value="Ald_Oxase/Xan_DH_a/b_sf"/>
</dbReference>
<dbReference type="InterPro" id="IPR012368">
    <property type="entry name" value="OxRdtase_Mopterin-bd_su_IorB"/>
</dbReference>
<keyword evidence="1" id="KW-0812">Transmembrane</keyword>
<evidence type="ECO:0000313" key="3">
    <source>
        <dbReference type="EMBL" id="THV18824.1"/>
    </source>
</evidence>
<dbReference type="RefSeq" id="WP_136600483.1">
    <property type="nucleotide sequence ID" value="NZ_STGV01000013.1"/>
</dbReference>
<feature type="transmembrane region" description="Helical" evidence="1">
    <location>
        <begin position="12"/>
        <end position="35"/>
    </location>
</feature>
<dbReference type="SMART" id="SM01008">
    <property type="entry name" value="Ald_Xan_dh_C"/>
    <property type="match status" value="1"/>
</dbReference>
<dbReference type="InterPro" id="IPR008274">
    <property type="entry name" value="AldOxase/xan_DH_MoCoBD1"/>
</dbReference>
<evidence type="ECO:0000313" key="4">
    <source>
        <dbReference type="Proteomes" id="UP000308828"/>
    </source>
</evidence>
<dbReference type="Gene3D" id="3.90.1170.50">
    <property type="entry name" value="Aldehyde oxidase/xanthine dehydrogenase, a/b hammerhead"/>
    <property type="match status" value="1"/>
</dbReference>
<evidence type="ECO:0000256" key="1">
    <source>
        <dbReference type="SAM" id="Phobius"/>
    </source>
</evidence>
<dbReference type="InterPro" id="IPR046867">
    <property type="entry name" value="AldOxase/xan_DH_MoCoBD2"/>
</dbReference>
<keyword evidence="1" id="KW-0472">Membrane</keyword>
<accession>A0A4S8NV86</accession>
<dbReference type="Proteomes" id="UP000308828">
    <property type="component" value="Unassembled WGS sequence"/>
</dbReference>
<keyword evidence="1" id="KW-1133">Transmembrane helix</keyword>
<keyword evidence="4" id="KW-1185">Reference proteome</keyword>
<gene>
    <name evidence="3" type="ORF">FAA97_20780</name>
</gene>
<proteinExistence type="predicted"/>
<dbReference type="PANTHER" id="PTHR47495">
    <property type="entry name" value="ALDEHYDE DEHYDROGENASE"/>
    <property type="match status" value="1"/>
</dbReference>
<comment type="caution">
    <text evidence="3">The sequence shown here is derived from an EMBL/GenBank/DDBJ whole genome shotgun (WGS) entry which is preliminary data.</text>
</comment>
<dbReference type="OrthoDB" id="9767994at2"/>
<organism evidence="3 4">
    <name type="scientific">Peteryoungia ipomoeae</name>
    <dbReference type="NCBI Taxonomy" id="1210932"/>
    <lineage>
        <taxon>Bacteria</taxon>
        <taxon>Pseudomonadati</taxon>
        <taxon>Pseudomonadota</taxon>
        <taxon>Alphaproteobacteria</taxon>
        <taxon>Hyphomicrobiales</taxon>
        <taxon>Rhizobiaceae</taxon>
        <taxon>Peteryoungia</taxon>
    </lineage>
</organism>
<dbReference type="Gene3D" id="3.30.365.10">
    <property type="entry name" value="Aldehyde oxidase/xanthine dehydrogenase, molybdopterin binding domain"/>
    <property type="match status" value="4"/>
</dbReference>
<sequence>MADLSRRRFLEALGWSAAGITVVAGGATFALMPVLPPRNRSTPAEAAAWISLRPGGRFRLLSTRAEMGQGISIGLRQVAAGELGIELDRIDLDLPDTALIPVARSTVGSDAMRETGPLVAQAAAALRDAILRKAAERLGRPVSALEIVADGVSDGIASLLTFEALASGPPLLVKAEDVGTARPRLMERRDGHSAVGRPIPTHDIEAIVTGNRPLYADDIRLDGMVFGAVVRPRTIGGQIRSVDASAASVVPGYVGLYREGDFVGIVATRRGALAQALDLLSIDEDNGPPNATADVDTMLDVADAGQMEHVMLDEGEAGRGPFDIDITLSVPLAAHASIEPRTSIARFVDGGLEIWTGTQDPFFVRDTLAAAFGLSREAVRVHAMRIGGGFGARTIVAAELEAARLARLCGRPVKVQWSRRDEFQAGFHRPPSCHRIRAAADGTGRILRWHHMFRSGHVIFTSAAMGPGLQFATSFAPDPGVGRGAIPPYRADATHVAFEDVRLPVKTGPWRGLGAAANHWAMETAIDALARVKGLDPLAMRLAALPPEHKRLKAVLEEVADMAGWSDRPGSGEERMGLACGIYKDMSYAAAIARVIRTDGGYKVARLWCAHDCGLVINPDQVRAQIEGNLVWGIGMALREALAIDGGAITPENFFDYAVPVLSDVPDIDIRLVEGSAAPTGAGETAIVCATAAITNAVAAITGETVMRLPVSVA</sequence>
<dbReference type="GO" id="GO:0016491">
    <property type="term" value="F:oxidoreductase activity"/>
    <property type="evidence" value="ECO:0007669"/>
    <property type="project" value="InterPro"/>
</dbReference>
<dbReference type="SUPFAM" id="SSF54665">
    <property type="entry name" value="CO dehydrogenase molybdoprotein N-domain-like"/>
    <property type="match status" value="1"/>
</dbReference>
<dbReference type="PROSITE" id="PS51318">
    <property type="entry name" value="TAT"/>
    <property type="match status" value="1"/>
</dbReference>
<feature type="domain" description="Aldehyde oxidase/xanthine dehydrogenase a/b hammerhead" evidence="2">
    <location>
        <begin position="209"/>
        <end position="288"/>
    </location>
</feature>
<dbReference type="InterPro" id="IPR052516">
    <property type="entry name" value="N-heterocyclic_Hydroxylase"/>
</dbReference>
<dbReference type="EMBL" id="STGV01000013">
    <property type="protein sequence ID" value="THV18824.1"/>
    <property type="molecule type" value="Genomic_DNA"/>
</dbReference>
<dbReference type="AlphaFoldDB" id="A0A4S8NV86"/>
<evidence type="ECO:0000259" key="2">
    <source>
        <dbReference type="SMART" id="SM01008"/>
    </source>
</evidence>
<dbReference type="InterPro" id="IPR000674">
    <property type="entry name" value="Ald_Oxase/Xan_DH_a/b"/>
</dbReference>